<feature type="domain" description="SANT" evidence="7">
    <location>
        <begin position="163"/>
        <end position="211"/>
    </location>
</feature>
<dbReference type="GO" id="GO:0003677">
    <property type="term" value="F:DNA binding"/>
    <property type="evidence" value="ECO:0007669"/>
    <property type="project" value="UniProtKB-KW"/>
</dbReference>
<keyword evidence="2" id="KW-0863">Zinc-finger</keyword>
<dbReference type="GO" id="GO:0005634">
    <property type="term" value="C:nucleus"/>
    <property type="evidence" value="ECO:0007669"/>
    <property type="project" value="UniProtKB-ARBA"/>
</dbReference>
<feature type="region of interest" description="Disordered" evidence="6">
    <location>
        <begin position="1"/>
        <end position="88"/>
    </location>
</feature>
<dbReference type="InterPro" id="IPR017884">
    <property type="entry name" value="SANT_dom"/>
</dbReference>
<organism evidence="8">
    <name type="scientific">Lotharella oceanica</name>
    <dbReference type="NCBI Taxonomy" id="641309"/>
    <lineage>
        <taxon>Eukaryota</taxon>
        <taxon>Sar</taxon>
        <taxon>Rhizaria</taxon>
        <taxon>Cercozoa</taxon>
        <taxon>Chlorarachniophyceae</taxon>
        <taxon>Lotharella</taxon>
    </lineage>
</organism>
<accession>A0A7S2XHH7</accession>
<evidence type="ECO:0000256" key="3">
    <source>
        <dbReference type="ARBA" id="ARBA00022833"/>
    </source>
</evidence>
<dbReference type="EMBL" id="HBHP01035815">
    <property type="protein sequence ID" value="CAD9778028.1"/>
    <property type="molecule type" value="Transcribed_RNA"/>
</dbReference>
<evidence type="ECO:0000256" key="6">
    <source>
        <dbReference type="SAM" id="MobiDB-lite"/>
    </source>
</evidence>
<dbReference type="AlphaFoldDB" id="A0A7S2XHH7"/>
<evidence type="ECO:0000313" key="8">
    <source>
        <dbReference type="EMBL" id="CAD9778028.1"/>
    </source>
</evidence>
<evidence type="ECO:0000259" key="7">
    <source>
        <dbReference type="PROSITE" id="PS51293"/>
    </source>
</evidence>
<gene>
    <name evidence="8" type="ORF">LSP00402_LOCUS22044</name>
</gene>
<keyword evidence="5" id="KW-0539">Nucleus</keyword>
<protein>
    <recommendedName>
        <fullName evidence="7">SANT domain-containing protein</fullName>
    </recommendedName>
</protein>
<keyword evidence="1" id="KW-0479">Metal-binding</keyword>
<dbReference type="Gene3D" id="1.10.10.60">
    <property type="entry name" value="Homeodomain-like"/>
    <property type="match status" value="1"/>
</dbReference>
<keyword evidence="3" id="KW-0862">Zinc</keyword>
<evidence type="ECO:0000256" key="1">
    <source>
        <dbReference type="ARBA" id="ARBA00022723"/>
    </source>
</evidence>
<sequence length="244" mass="27875">MASDAEAKPPAARDPEKNSKETENSVDDKVLAEKKHRQKQRQEGHSSTSNARDSEHSSSSGKQEKRKRMRLWDGQADEFDDGKGEKRIKAPSLTEILPQGYEEECPPPRRAFDDFLSSTSQLYYTKCPPGDELWQAYSSGFEKTNIPPSGQICAPLRPPRVWESWSPYDIAIFEAGVCANGKLFHKVQKLLPHKTVNEIVTMFYAWKASSRYYMWKKGKRPVFKVVGNEKREEVRNLMKGFEGS</sequence>
<evidence type="ECO:0000256" key="4">
    <source>
        <dbReference type="ARBA" id="ARBA00023125"/>
    </source>
</evidence>
<evidence type="ECO:0000256" key="2">
    <source>
        <dbReference type="ARBA" id="ARBA00022771"/>
    </source>
</evidence>
<keyword evidence="4" id="KW-0238">DNA-binding</keyword>
<dbReference type="SUPFAM" id="SSF46689">
    <property type="entry name" value="Homeodomain-like"/>
    <property type="match status" value="1"/>
</dbReference>
<dbReference type="InterPro" id="IPR009057">
    <property type="entry name" value="Homeodomain-like_sf"/>
</dbReference>
<dbReference type="PROSITE" id="PS51293">
    <property type="entry name" value="SANT"/>
    <property type="match status" value="1"/>
</dbReference>
<dbReference type="FunFam" id="1.10.10.60:FF:000012">
    <property type="entry name" value="Metastasis-associated 1 family, member 3"/>
    <property type="match status" value="1"/>
</dbReference>
<reference evidence="8" key="1">
    <citation type="submission" date="2021-01" db="EMBL/GenBank/DDBJ databases">
        <authorList>
            <person name="Corre E."/>
            <person name="Pelletier E."/>
            <person name="Niang G."/>
            <person name="Scheremetjew M."/>
            <person name="Finn R."/>
            <person name="Kale V."/>
            <person name="Holt S."/>
            <person name="Cochrane G."/>
            <person name="Meng A."/>
            <person name="Brown T."/>
            <person name="Cohen L."/>
        </authorList>
    </citation>
    <scope>NUCLEOTIDE SEQUENCE</scope>
    <source>
        <strain evidence="8">CCMP622</strain>
    </source>
</reference>
<proteinExistence type="predicted"/>
<feature type="compositionally biased region" description="Polar residues" evidence="6">
    <location>
        <begin position="45"/>
        <end position="61"/>
    </location>
</feature>
<evidence type="ECO:0000256" key="5">
    <source>
        <dbReference type="ARBA" id="ARBA00023242"/>
    </source>
</evidence>
<dbReference type="GO" id="GO:0008270">
    <property type="term" value="F:zinc ion binding"/>
    <property type="evidence" value="ECO:0007669"/>
    <property type="project" value="UniProtKB-KW"/>
</dbReference>
<feature type="compositionally biased region" description="Basic and acidic residues" evidence="6">
    <location>
        <begin position="1"/>
        <end position="33"/>
    </location>
</feature>
<name>A0A7S2XHH7_9EUKA</name>